<feature type="domain" description="Integrase catalytic" evidence="2">
    <location>
        <begin position="116"/>
        <end position="280"/>
    </location>
</feature>
<keyword evidence="4" id="KW-1185">Reference proteome</keyword>
<evidence type="ECO:0000256" key="1">
    <source>
        <dbReference type="SAM" id="MobiDB-lite"/>
    </source>
</evidence>
<reference evidence="3" key="2">
    <citation type="submission" date="2013-10" db="EMBL/GenBank/DDBJ databases">
        <authorList>
            <person name="Aslett M."/>
        </authorList>
    </citation>
    <scope>NUCLEOTIDE SEQUENCE [LARGE SCALE GENOMIC DNA]</scope>
    <source>
        <strain evidence="3">Houghton</strain>
    </source>
</reference>
<dbReference type="InterPro" id="IPR012337">
    <property type="entry name" value="RNaseH-like_sf"/>
</dbReference>
<dbReference type="RefSeq" id="XP_037878122.1">
    <property type="nucleotide sequence ID" value="XM_038022268.1"/>
</dbReference>
<dbReference type="GO" id="GO:0003676">
    <property type="term" value="F:nucleic acid binding"/>
    <property type="evidence" value="ECO:0007669"/>
    <property type="project" value="InterPro"/>
</dbReference>
<reference evidence="3" key="1">
    <citation type="submission" date="2013-10" db="EMBL/GenBank/DDBJ databases">
        <title>Genomic analysis of the causative agents of coccidiosis in chickens.</title>
        <authorList>
            <person name="Reid A.J."/>
            <person name="Blake D."/>
            <person name="Billington K."/>
            <person name="Browne H."/>
            <person name="Dunn M."/>
            <person name="Hung S."/>
            <person name="Kawahara F."/>
            <person name="Miranda-Saavedra D."/>
            <person name="Mourier T."/>
            <person name="Nagra H."/>
            <person name="Otto T.D."/>
            <person name="Rawlings N."/>
            <person name="Sanchez A."/>
            <person name="Sanders M."/>
            <person name="Subramaniam C."/>
            <person name="Tay Y."/>
            <person name="Dear P."/>
            <person name="Doerig C."/>
            <person name="Gruber A."/>
            <person name="Parkinson J."/>
            <person name="Shirley M."/>
            <person name="Wan K.L."/>
            <person name="Berriman M."/>
            <person name="Tomley F."/>
            <person name="Pain A."/>
        </authorList>
    </citation>
    <scope>NUCLEOTIDE SEQUENCE [LARGE SCALE GENOMIC DNA]</scope>
    <source>
        <strain evidence="3">Houghton</strain>
    </source>
</reference>
<evidence type="ECO:0000313" key="3">
    <source>
        <dbReference type="EMBL" id="CDJ35833.1"/>
    </source>
</evidence>
<dbReference type="VEuPathDB" id="ToxoDB:EMH_0095240"/>
<dbReference type="InterPro" id="IPR041588">
    <property type="entry name" value="Integrase_H2C2"/>
</dbReference>
<dbReference type="EMBL" id="HG733847">
    <property type="protein sequence ID" value="CDJ35833.1"/>
    <property type="molecule type" value="Genomic_DNA"/>
</dbReference>
<name>U6KK80_9EIME</name>
<dbReference type="Gene3D" id="1.10.340.70">
    <property type="match status" value="1"/>
</dbReference>
<dbReference type="Pfam" id="PF17921">
    <property type="entry name" value="Integrase_H2C2"/>
    <property type="match status" value="1"/>
</dbReference>
<evidence type="ECO:0000259" key="2">
    <source>
        <dbReference type="PROSITE" id="PS50994"/>
    </source>
</evidence>
<accession>U6KK80</accession>
<dbReference type="PANTHER" id="PTHR37984">
    <property type="entry name" value="PROTEIN CBG26694"/>
    <property type="match status" value="1"/>
</dbReference>
<dbReference type="PROSITE" id="PS50994">
    <property type="entry name" value="INTEGRASE"/>
    <property type="match status" value="1"/>
</dbReference>
<gene>
    <name evidence="3" type="ORF">EMH_0095240</name>
</gene>
<dbReference type="GO" id="GO:0015074">
    <property type="term" value="P:DNA integration"/>
    <property type="evidence" value="ECO:0007669"/>
    <property type="project" value="InterPro"/>
</dbReference>
<dbReference type="InterPro" id="IPR036397">
    <property type="entry name" value="RNaseH_sf"/>
</dbReference>
<dbReference type="InterPro" id="IPR001584">
    <property type="entry name" value="Integrase_cat-core"/>
</dbReference>
<dbReference type="GeneID" id="60404669"/>
<dbReference type="AlphaFoldDB" id="U6KK80"/>
<dbReference type="SUPFAM" id="SSF53098">
    <property type="entry name" value="Ribonuclease H-like"/>
    <property type="match status" value="1"/>
</dbReference>
<dbReference type="PANTHER" id="PTHR37984:SF15">
    <property type="entry name" value="INTEGRASE CATALYTIC DOMAIN-CONTAINING PROTEIN"/>
    <property type="match status" value="1"/>
</dbReference>
<dbReference type="InterPro" id="IPR050951">
    <property type="entry name" value="Retrovirus_Pol_polyprotein"/>
</dbReference>
<feature type="compositionally biased region" description="Polar residues" evidence="1">
    <location>
        <begin position="18"/>
        <end position="35"/>
    </location>
</feature>
<dbReference type="Gene3D" id="3.30.420.10">
    <property type="entry name" value="Ribonuclease H-like superfamily/Ribonuclease H"/>
    <property type="match status" value="1"/>
</dbReference>
<dbReference type="OrthoDB" id="2202254at2759"/>
<proteinExistence type="predicted"/>
<organism evidence="3 4">
    <name type="scientific">Eimeria mitis</name>
    <dbReference type="NCBI Taxonomy" id="44415"/>
    <lineage>
        <taxon>Eukaryota</taxon>
        <taxon>Sar</taxon>
        <taxon>Alveolata</taxon>
        <taxon>Apicomplexa</taxon>
        <taxon>Conoidasida</taxon>
        <taxon>Coccidia</taxon>
        <taxon>Eucoccidiorida</taxon>
        <taxon>Eimeriorina</taxon>
        <taxon>Eimeriidae</taxon>
        <taxon>Eimeria</taxon>
    </lineage>
</organism>
<feature type="region of interest" description="Disordered" evidence="1">
    <location>
        <begin position="1"/>
        <end position="39"/>
    </location>
</feature>
<protein>
    <submittedName>
        <fullName evidence="3">Retrotransposon nucleocapsid protein, related</fullName>
    </submittedName>
</protein>
<dbReference type="Proteomes" id="UP000030744">
    <property type="component" value="Unassembled WGS sequence"/>
</dbReference>
<sequence length="280" mass="32123">MHPIVKSYRRAGRPREAQCTTSSTFPGQPQASFQGTGDPHLEEEIERKADELLRKGKVQPSSSGFWHSHGGINTTVEHVARSFWWPRMRPSVEEYVLSCPDRQQQKPRNTDKPGFLHSLPIPDRIWTDIPMDFIVGLSPVRGHDSIYVVVDRLSKYAHFIPFSSSATAEGVAQLFINHMWKLHAFPKSIISDKDRKFFSAFWRSLMQRLNIDHNMTTASHPESDGQTERTNRTLVQYLQLYIQHNSSNWLDFLACAENHYSAFVHPLLPGVPGPHRNSIR</sequence>
<evidence type="ECO:0000313" key="4">
    <source>
        <dbReference type="Proteomes" id="UP000030744"/>
    </source>
</evidence>